<evidence type="ECO:0000256" key="1">
    <source>
        <dbReference type="SAM" id="Phobius"/>
    </source>
</evidence>
<dbReference type="EMBL" id="CP011454">
    <property type="protein sequence ID" value="AMW04267.1"/>
    <property type="molecule type" value="Genomic_DNA"/>
</dbReference>
<dbReference type="KEGG" id="gph:GEMMAAP_04265"/>
<proteinExistence type="predicted"/>
<accession>A0A143BGT9</accession>
<organism evidence="2 3">
    <name type="scientific">Gemmatimonas phototrophica</name>
    <dbReference type="NCBI Taxonomy" id="1379270"/>
    <lineage>
        <taxon>Bacteria</taxon>
        <taxon>Pseudomonadati</taxon>
        <taxon>Gemmatimonadota</taxon>
        <taxon>Gemmatimonadia</taxon>
        <taxon>Gemmatimonadales</taxon>
        <taxon>Gemmatimonadaceae</taxon>
        <taxon>Gemmatimonas</taxon>
    </lineage>
</organism>
<feature type="transmembrane region" description="Helical" evidence="1">
    <location>
        <begin position="66"/>
        <end position="89"/>
    </location>
</feature>
<dbReference type="Pfam" id="PF13858">
    <property type="entry name" value="DUF4199"/>
    <property type="match status" value="1"/>
</dbReference>
<dbReference type="InterPro" id="IPR025250">
    <property type="entry name" value="DUF4199"/>
</dbReference>
<gene>
    <name evidence="2" type="ORF">GEMMAAP_04265</name>
</gene>
<dbReference type="AlphaFoldDB" id="A0A143BGT9"/>
<keyword evidence="1" id="KW-0812">Transmembrane</keyword>
<dbReference type="eggNOG" id="ENOG5030PE6">
    <property type="taxonomic scope" value="Bacteria"/>
</dbReference>
<evidence type="ECO:0000313" key="2">
    <source>
        <dbReference type="EMBL" id="AMW04267.1"/>
    </source>
</evidence>
<dbReference type="Proteomes" id="UP000076404">
    <property type="component" value="Chromosome"/>
</dbReference>
<reference evidence="2 3" key="2">
    <citation type="journal article" date="2016" name="Environ. Microbiol. Rep.">
        <title>Metagenomic evidence for the presence of phototrophic Gemmatimonadetes bacteria in diverse environments.</title>
        <authorList>
            <person name="Zeng Y."/>
            <person name="Baumbach J."/>
            <person name="Barbosa E.G."/>
            <person name="Azevedo V."/>
            <person name="Zhang C."/>
            <person name="Koblizek M."/>
        </authorList>
    </citation>
    <scope>NUCLEOTIDE SEQUENCE [LARGE SCALE GENOMIC DNA]</scope>
    <source>
        <strain evidence="2 3">AP64</strain>
    </source>
</reference>
<dbReference type="OrthoDB" id="6384283at2"/>
<dbReference type="STRING" id="1379270.GEMMAAP_04265"/>
<protein>
    <recommendedName>
        <fullName evidence="4">DUF4199 domain-containing protein</fullName>
    </recommendedName>
</protein>
<evidence type="ECO:0000313" key="3">
    <source>
        <dbReference type="Proteomes" id="UP000076404"/>
    </source>
</evidence>
<evidence type="ECO:0008006" key="4">
    <source>
        <dbReference type="Google" id="ProtNLM"/>
    </source>
</evidence>
<keyword evidence="3" id="KW-1185">Reference proteome</keyword>
<reference evidence="2 3" key="1">
    <citation type="journal article" date="2014" name="Proc. Natl. Acad. Sci. U.S.A.">
        <title>Functional type 2 photosynthetic reaction centers found in the rare bacterial phylum Gemmatimonadetes.</title>
        <authorList>
            <person name="Zeng Y."/>
            <person name="Feng F."/>
            <person name="Medova H."/>
            <person name="Dean J."/>
            <person name="Koblizek M."/>
        </authorList>
    </citation>
    <scope>NUCLEOTIDE SEQUENCE [LARGE SCALE GENOMIC DNA]</scope>
    <source>
        <strain evidence="2 3">AP64</strain>
    </source>
</reference>
<name>A0A143BGT9_9BACT</name>
<dbReference type="RefSeq" id="WP_026850092.1">
    <property type="nucleotide sequence ID" value="NZ_CP011454.1"/>
</dbReference>
<feature type="transmembrane region" description="Helical" evidence="1">
    <location>
        <begin position="144"/>
        <end position="166"/>
    </location>
</feature>
<keyword evidence="1" id="KW-1133">Transmembrane helix</keyword>
<sequence length="184" mass="19753">MKSVVLKYGFLGGAVLSAMFAATLPFHEQLGMDYGMLVGYATMVVAFTCIYFGVRQYRDRQPARTITFGRGVLVGSAIMLVASACYTATWEAWYFGGQSNFFAVYKAASLKKLEARGATAQEIAAMNVEMDEFKVIYDNPLTNAAITMLEPLPVGVVYILLSAALLSRKPRAAGALAASGDGTS</sequence>
<keyword evidence="1" id="KW-0472">Membrane</keyword>
<feature type="transmembrane region" description="Helical" evidence="1">
    <location>
        <begin position="37"/>
        <end position="54"/>
    </location>
</feature>